<dbReference type="AlphaFoldDB" id="A0A645GRD8"/>
<proteinExistence type="predicted"/>
<name>A0A645GRD8_9ZZZZ</name>
<sequence length="63" mass="6915">MIIDLADKLQGVDTADVIPTTHAIKLSNVFREDVCTPWTDRDKVLSNSAEIDGACFIVPQVVE</sequence>
<dbReference type="EMBL" id="VSSQ01078681">
    <property type="protein sequence ID" value="MPN28399.1"/>
    <property type="molecule type" value="Genomic_DNA"/>
</dbReference>
<accession>A0A645GRD8</accession>
<dbReference type="GO" id="GO:0016740">
    <property type="term" value="F:transferase activity"/>
    <property type="evidence" value="ECO:0007669"/>
    <property type="project" value="UniProtKB-KW"/>
</dbReference>
<organism evidence="1">
    <name type="scientific">bioreactor metagenome</name>
    <dbReference type="NCBI Taxonomy" id="1076179"/>
    <lineage>
        <taxon>unclassified sequences</taxon>
        <taxon>metagenomes</taxon>
        <taxon>ecological metagenomes</taxon>
    </lineage>
</organism>
<evidence type="ECO:0000313" key="1">
    <source>
        <dbReference type="EMBL" id="MPN28399.1"/>
    </source>
</evidence>
<dbReference type="GO" id="GO:0016874">
    <property type="term" value="F:ligase activity"/>
    <property type="evidence" value="ECO:0007669"/>
    <property type="project" value="UniProtKB-KW"/>
</dbReference>
<protein>
    <submittedName>
        <fullName evidence="1">Aspartyl/glutamyl-tRNA(Asn/Gln) amidotransferase subunit C</fullName>
        <ecNumber evidence="1">6.3.5.-</ecNumber>
    </submittedName>
</protein>
<dbReference type="EC" id="6.3.5.-" evidence="1"/>
<keyword evidence="1" id="KW-0808">Transferase</keyword>
<keyword evidence="1" id="KW-0436">Ligase</keyword>
<dbReference type="Pfam" id="PF02686">
    <property type="entry name" value="GatC"/>
    <property type="match status" value="1"/>
</dbReference>
<dbReference type="InterPro" id="IPR003837">
    <property type="entry name" value="GatC"/>
</dbReference>
<gene>
    <name evidence="1" type="primary">gatC_27</name>
    <name evidence="1" type="ORF">SDC9_175840</name>
</gene>
<dbReference type="InterPro" id="IPR036113">
    <property type="entry name" value="Asp/Glu-ADT_sf_sub_c"/>
</dbReference>
<dbReference type="SUPFAM" id="SSF141000">
    <property type="entry name" value="Glu-tRNAGln amidotransferase C subunit"/>
    <property type="match status" value="1"/>
</dbReference>
<comment type="caution">
    <text evidence="1">The sequence shown here is derived from an EMBL/GenBank/DDBJ whole genome shotgun (WGS) entry which is preliminary data.</text>
</comment>
<reference evidence="1" key="1">
    <citation type="submission" date="2019-08" db="EMBL/GenBank/DDBJ databases">
        <authorList>
            <person name="Kucharzyk K."/>
            <person name="Murdoch R.W."/>
            <person name="Higgins S."/>
            <person name="Loffler F."/>
        </authorList>
    </citation>
    <scope>NUCLEOTIDE SEQUENCE</scope>
</reference>
<dbReference type="GO" id="GO:0006450">
    <property type="term" value="P:regulation of translational fidelity"/>
    <property type="evidence" value="ECO:0007669"/>
    <property type="project" value="InterPro"/>
</dbReference>